<reference evidence="7" key="1">
    <citation type="journal article" date="2019" name="Int. J. Syst. Evol. Microbiol.">
        <title>The Global Catalogue of Microorganisms (GCM) 10K type strain sequencing project: providing services to taxonomists for standard genome sequencing and annotation.</title>
        <authorList>
            <consortium name="The Broad Institute Genomics Platform"/>
            <consortium name="The Broad Institute Genome Sequencing Center for Infectious Disease"/>
            <person name="Wu L."/>
            <person name="Ma J."/>
        </authorList>
    </citation>
    <scope>NUCLEOTIDE SEQUENCE [LARGE SCALE GENOMIC DNA]</scope>
    <source>
        <strain evidence="7">CECT 8289</strain>
    </source>
</reference>
<evidence type="ECO:0000256" key="1">
    <source>
        <dbReference type="ARBA" id="ARBA00022490"/>
    </source>
</evidence>
<evidence type="ECO:0000256" key="5">
    <source>
        <dbReference type="SAM" id="MobiDB-lite"/>
    </source>
</evidence>
<dbReference type="PANTHER" id="PTHR34298">
    <property type="entry name" value="SEGREGATION AND CONDENSATION PROTEIN B"/>
    <property type="match status" value="1"/>
</dbReference>
<evidence type="ECO:0000313" key="7">
    <source>
        <dbReference type="Proteomes" id="UP001595907"/>
    </source>
</evidence>
<dbReference type="RefSeq" id="WP_379710232.1">
    <property type="nucleotide sequence ID" value="NZ_JBHSCZ010000002.1"/>
</dbReference>
<feature type="region of interest" description="Disordered" evidence="5">
    <location>
        <begin position="228"/>
        <end position="267"/>
    </location>
</feature>
<dbReference type="NCBIfam" id="TIGR00281">
    <property type="entry name" value="SMC-Scp complex subunit ScpB"/>
    <property type="match status" value="1"/>
</dbReference>
<evidence type="ECO:0000256" key="2">
    <source>
        <dbReference type="ARBA" id="ARBA00022618"/>
    </source>
</evidence>
<keyword evidence="2" id="KW-0132">Cell division</keyword>
<evidence type="ECO:0000256" key="4">
    <source>
        <dbReference type="ARBA" id="ARBA00023306"/>
    </source>
</evidence>
<keyword evidence="3" id="KW-0159">Chromosome partition</keyword>
<proteinExistence type="predicted"/>
<dbReference type="Pfam" id="PF04079">
    <property type="entry name" value="SMC_ScpB"/>
    <property type="match status" value="1"/>
</dbReference>
<dbReference type="InterPro" id="IPR036388">
    <property type="entry name" value="WH-like_DNA-bd_sf"/>
</dbReference>
<dbReference type="InterPro" id="IPR036390">
    <property type="entry name" value="WH_DNA-bd_sf"/>
</dbReference>
<dbReference type="InterPro" id="IPR005234">
    <property type="entry name" value="ScpB_csome_segregation"/>
</dbReference>
<comment type="caution">
    <text evidence="6">The sequence shown here is derived from an EMBL/GenBank/DDBJ whole genome shotgun (WGS) entry which is preliminary data.</text>
</comment>
<keyword evidence="1" id="KW-0963">Cytoplasm</keyword>
<name>A0ABV8QTK2_9BACT</name>
<dbReference type="Proteomes" id="UP001595907">
    <property type="component" value="Unassembled WGS sequence"/>
</dbReference>
<dbReference type="PANTHER" id="PTHR34298:SF2">
    <property type="entry name" value="SEGREGATION AND CONDENSATION PROTEIN B"/>
    <property type="match status" value="1"/>
</dbReference>
<dbReference type="SUPFAM" id="SSF46785">
    <property type="entry name" value="Winged helix' DNA-binding domain"/>
    <property type="match status" value="2"/>
</dbReference>
<evidence type="ECO:0000313" key="6">
    <source>
        <dbReference type="EMBL" id="MFC4263532.1"/>
    </source>
</evidence>
<dbReference type="Gene3D" id="1.10.10.10">
    <property type="entry name" value="Winged helix-like DNA-binding domain superfamily/Winged helix DNA-binding domain"/>
    <property type="match status" value="2"/>
</dbReference>
<protein>
    <submittedName>
        <fullName evidence="6">SMC-Scp complex subunit ScpB</fullName>
    </submittedName>
</protein>
<evidence type="ECO:0000256" key="3">
    <source>
        <dbReference type="ARBA" id="ARBA00022829"/>
    </source>
</evidence>
<organism evidence="6 7">
    <name type="scientific">Ferruginibacter yonginensis</name>
    <dbReference type="NCBI Taxonomy" id="1310416"/>
    <lineage>
        <taxon>Bacteria</taxon>
        <taxon>Pseudomonadati</taxon>
        <taxon>Bacteroidota</taxon>
        <taxon>Chitinophagia</taxon>
        <taxon>Chitinophagales</taxon>
        <taxon>Chitinophagaceae</taxon>
        <taxon>Ferruginibacter</taxon>
    </lineage>
</organism>
<sequence length="267" mass="29879">MEISQIIPHIEALIFASDKALSAAEITELINTALGFIEDRADIEQIETAIEGIKEKYQAEFYSFELKQSGGGWQFLTKPAYHKTVALINGDKFIKRLSTAALETLSIIAYKQPITKSEIESIRGVNCDYAVQKLLEKELIIISGRNEDAVGKPLIYATSKSFMDYFGINSADELPKINEVFFDEVVKATEVSKIEFDRNEAIVEEDETTTEINENNSDNALVTDENLDDTNNVTATDTTLTVDATDMEETEEIKQKKQNETDPENVS</sequence>
<gene>
    <name evidence="6" type="primary">scpB</name>
    <name evidence="6" type="ORF">ACFOWM_11615</name>
</gene>
<dbReference type="EMBL" id="JBHSCZ010000002">
    <property type="protein sequence ID" value="MFC4263532.1"/>
    <property type="molecule type" value="Genomic_DNA"/>
</dbReference>
<keyword evidence="4" id="KW-0131">Cell cycle</keyword>
<feature type="compositionally biased region" description="Low complexity" evidence="5">
    <location>
        <begin position="229"/>
        <end position="244"/>
    </location>
</feature>
<accession>A0ABV8QTK2</accession>
<keyword evidence="7" id="KW-1185">Reference proteome</keyword>